<dbReference type="EMBL" id="BIMX01000030">
    <property type="protein sequence ID" value="GCF01330.1"/>
    <property type="molecule type" value="Genomic_DNA"/>
</dbReference>
<dbReference type="InterPro" id="IPR004045">
    <property type="entry name" value="Glutathione_S-Trfase_N"/>
</dbReference>
<sequence>MDNSSVLEHPVWMEIEQESYQLKLDYELIPYKRDAGFRAPDELKKVHSLGRSPLLELEDRETGKKKILAESGYIFQYVLNHFDKTKSLGNEDSDKSEEIQYYLHYVEGSLQPPLLIELLLSMVQTAAIPFPFSYITRKVAEKIGEKYSRGEVKNQFDFIESQISKNCGYLVDGKLSAADILMSFPVDSAFKRQFADPKQYTATDKWLKNLKTLDSYKISKNKAEAYGEEC</sequence>
<keyword evidence="5" id="KW-0808">Transferase</keyword>
<evidence type="ECO:0000259" key="4">
    <source>
        <dbReference type="Pfam" id="PF02798"/>
    </source>
</evidence>
<gene>
    <name evidence="5" type="primary">GTT1</name>
    <name evidence="5" type="ORF">ZYGM_002005</name>
</gene>
<dbReference type="InterPro" id="IPR040079">
    <property type="entry name" value="Glutathione_S-Trfase"/>
</dbReference>
<evidence type="ECO:0000259" key="3">
    <source>
        <dbReference type="Pfam" id="PF00043"/>
    </source>
</evidence>
<keyword evidence="5" id="KW-0575">Peroxidase</keyword>
<dbReference type="SUPFAM" id="SSF47616">
    <property type="entry name" value="GST C-terminal domain-like"/>
    <property type="match status" value="1"/>
</dbReference>
<dbReference type="GO" id="GO:0016740">
    <property type="term" value="F:transferase activity"/>
    <property type="evidence" value="ECO:0007669"/>
    <property type="project" value="UniProtKB-KW"/>
</dbReference>
<feature type="domain" description="Glutathione S-transferase C-terminal" evidence="3">
    <location>
        <begin position="133"/>
        <end position="210"/>
    </location>
</feature>
<dbReference type="SFLD" id="SFLDS00019">
    <property type="entry name" value="Glutathione_Transferase_(cytos"/>
    <property type="match status" value="1"/>
</dbReference>
<dbReference type="InterPro" id="IPR004046">
    <property type="entry name" value="GST_C"/>
</dbReference>
<dbReference type="PANTHER" id="PTHR44051:SF9">
    <property type="entry name" value="GLUTATHIONE S-TRANSFERASE 1"/>
    <property type="match status" value="1"/>
</dbReference>
<dbReference type="InterPro" id="IPR036249">
    <property type="entry name" value="Thioredoxin-like_sf"/>
</dbReference>
<dbReference type="AlphaFoldDB" id="A0A4C2EEL3"/>
<dbReference type="InterPro" id="IPR036282">
    <property type="entry name" value="Glutathione-S-Trfase_C_sf"/>
</dbReference>
<dbReference type="PANTHER" id="PTHR44051">
    <property type="entry name" value="GLUTATHIONE S-TRANSFERASE-RELATED"/>
    <property type="match status" value="1"/>
</dbReference>
<comment type="caution">
    <text evidence="5">The sequence shown here is derived from an EMBL/GenBank/DDBJ whole genome shotgun (WGS) entry which is preliminary data.</text>
</comment>
<dbReference type="Gene3D" id="1.20.1050.10">
    <property type="match status" value="1"/>
</dbReference>
<feature type="domain" description="GST N-terminal" evidence="4">
    <location>
        <begin position="22"/>
        <end position="79"/>
    </location>
</feature>
<accession>A0A4C2EEL3</accession>
<comment type="similarity">
    <text evidence="1 2">Belongs to the GST superfamily.</text>
</comment>
<reference evidence="5 6" key="1">
    <citation type="submission" date="2019-01" db="EMBL/GenBank/DDBJ databases">
        <title>Draft Genome Sequencing of Zygosaccharomyces mellis Ca-7.</title>
        <authorList>
            <person name="Shiwa Y."/>
            <person name="Kanesaki Y."/>
            <person name="Ishige T."/>
            <person name="Mura K."/>
            <person name="Hori T."/>
            <person name="Tamura T."/>
        </authorList>
    </citation>
    <scope>NUCLEOTIDE SEQUENCE [LARGE SCALE GENOMIC DNA]</scope>
    <source>
        <strain evidence="5 6">Ca-7</strain>
    </source>
</reference>
<keyword evidence="5" id="KW-0560">Oxidoreductase</keyword>
<evidence type="ECO:0000256" key="1">
    <source>
        <dbReference type="ARBA" id="ARBA00007409"/>
    </source>
</evidence>
<organism evidence="5 6">
    <name type="scientific">Zygosaccharomyces mellis</name>
    <dbReference type="NCBI Taxonomy" id="42258"/>
    <lineage>
        <taxon>Eukaryota</taxon>
        <taxon>Fungi</taxon>
        <taxon>Dikarya</taxon>
        <taxon>Ascomycota</taxon>
        <taxon>Saccharomycotina</taxon>
        <taxon>Saccharomycetes</taxon>
        <taxon>Saccharomycetales</taxon>
        <taxon>Saccharomycetaceae</taxon>
        <taxon>Zygosaccharomyces</taxon>
    </lineage>
</organism>
<dbReference type="OrthoDB" id="2098326at2759"/>
<evidence type="ECO:0000313" key="6">
    <source>
        <dbReference type="Proteomes" id="UP000301737"/>
    </source>
</evidence>
<protein>
    <submittedName>
        <fullName evidence="5">Bifunctional glutathione transferase/peroxidase</fullName>
    </submittedName>
</protein>
<dbReference type="CDD" id="cd03189">
    <property type="entry name" value="GST_C_GTT1_like"/>
    <property type="match status" value="1"/>
</dbReference>
<dbReference type="Gene3D" id="3.40.30.10">
    <property type="entry name" value="Glutaredoxin"/>
    <property type="match status" value="1"/>
</dbReference>
<evidence type="ECO:0000256" key="2">
    <source>
        <dbReference type="RuleBase" id="RU003494"/>
    </source>
</evidence>
<keyword evidence="6" id="KW-1185">Reference proteome</keyword>
<name>A0A4C2EEL3_9SACH</name>
<evidence type="ECO:0000313" key="5">
    <source>
        <dbReference type="EMBL" id="GCF01330.1"/>
    </source>
</evidence>
<dbReference type="Pfam" id="PF02798">
    <property type="entry name" value="GST_N"/>
    <property type="match status" value="1"/>
</dbReference>
<dbReference type="Proteomes" id="UP000301737">
    <property type="component" value="Unassembled WGS sequence"/>
</dbReference>
<proteinExistence type="inferred from homology"/>
<dbReference type="SUPFAM" id="SSF52833">
    <property type="entry name" value="Thioredoxin-like"/>
    <property type="match status" value="1"/>
</dbReference>
<dbReference type="GO" id="GO:0004601">
    <property type="term" value="F:peroxidase activity"/>
    <property type="evidence" value="ECO:0007669"/>
    <property type="project" value="UniProtKB-KW"/>
</dbReference>
<dbReference type="Pfam" id="PF00043">
    <property type="entry name" value="GST_C"/>
    <property type="match status" value="1"/>
</dbReference>